<keyword evidence="1" id="KW-0732">Signal</keyword>
<dbReference type="Proteomes" id="UP001149090">
    <property type="component" value="Unassembled WGS sequence"/>
</dbReference>
<feature type="domain" description="Phospholipase C/D" evidence="2">
    <location>
        <begin position="52"/>
        <end position="129"/>
    </location>
</feature>
<evidence type="ECO:0000259" key="2">
    <source>
        <dbReference type="Pfam" id="PF00882"/>
    </source>
</evidence>
<feature type="signal peptide" evidence="1">
    <location>
        <begin position="1"/>
        <end position="18"/>
    </location>
</feature>
<feature type="chain" id="PRO_5040478091" description="Phospholipase C/D domain-containing protein" evidence="1">
    <location>
        <begin position="19"/>
        <end position="289"/>
    </location>
</feature>
<dbReference type="Pfam" id="PF00882">
    <property type="entry name" value="Zn_dep_PLPC"/>
    <property type="match status" value="1"/>
</dbReference>
<dbReference type="InterPro" id="IPR029002">
    <property type="entry name" value="PLPC/GPLD1"/>
</dbReference>
<gene>
    <name evidence="3" type="ORF">M0811_02450</name>
</gene>
<keyword evidence="4" id="KW-1185">Reference proteome</keyword>
<reference evidence="3" key="1">
    <citation type="submission" date="2022-10" db="EMBL/GenBank/DDBJ databases">
        <title>Novel sulphate-reducing endosymbionts in the free-living metamonad Anaeramoeba.</title>
        <authorList>
            <person name="Jerlstrom-Hultqvist J."/>
            <person name="Cepicka I."/>
            <person name="Gallot-Lavallee L."/>
            <person name="Salas-Leiva D."/>
            <person name="Curtis B.A."/>
            <person name="Zahonova K."/>
            <person name="Pipaliya S."/>
            <person name="Dacks J."/>
            <person name="Roger A.J."/>
        </authorList>
    </citation>
    <scope>NUCLEOTIDE SEQUENCE</scope>
    <source>
        <strain evidence="3">BMAN</strain>
    </source>
</reference>
<evidence type="ECO:0000256" key="1">
    <source>
        <dbReference type="SAM" id="SignalP"/>
    </source>
</evidence>
<accession>A0A9Q0R5X5</accession>
<protein>
    <recommendedName>
        <fullName evidence="2">Phospholipase C/D domain-containing protein</fullName>
    </recommendedName>
</protein>
<evidence type="ECO:0000313" key="3">
    <source>
        <dbReference type="EMBL" id="KAJ5068517.1"/>
    </source>
</evidence>
<sequence length="289" mass="33757">MFRLISFFLIFSTVFSWAEFTHLSYGCEIINLYDFTSFSSSDNWTACSSTVQHKSFLLGAISPDFFTHFGYLDPSFHCLDYGIFLWNYSQLSYKSNDPNFDAYWFSLGFLSHLAEDEIAHYPFSWLYFSDDRELELAADTNEFLLYKSNPMKRPDIPEGFYDFILKSTNAYVSEIGWWNGFIPPNNSSLQYTVKKMGEFLDAEELLIIANELIYKEEMKEFDYCKRATQDEALADYNLAKNWSENTFIVLFQILQNPPQNCQGSIRKCVQFEFLKDVDVLFQNHGGSIC</sequence>
<name>A0A9Q0R5X5_ANAIG</name>
<evidence type="ECO:0000313" key="4">
    <source>
        <dbReference type="Proteomes" id="UP001149090"/>
    </source>
</evidence>
<dbReference type="AlphaFoldDB" id="A0A9Q0R5X5"/>
<proteinExistence type="predicted"/>
<dbReference type="EMBL" id="JAPDFW010000114">
    <property type="protein sequence ID" value="KAJ5068517.1"/>
    <property type="molecule type" value="Genomic_DNA"/>
</dbReference>
<organism evidence="3 4">
    <name type="scientific">Anaeramoeba ignava</name>
    <name type="common">Anaerobic marine amoeba</name>
    <dbReference type="NCBI Taxonomy" id="1746090"/>
    <lineage>
        <taxon>Eukaryota</taxon>
        <taxon>Metamonada</taxon>
        <taxon>Anaeramoebidae</taxon>
        <taxon>Anaeramoeba</taxon>
    </lineage>
</organism>
<comment type="caution">
    <text evidence="3">The sequence shown here is derived from an EMBL/GenBank/DDBJ whole genome shotgun (WGS) entry which is preliminary data.</text>
</comment>